<keyword evidence="5" id="KW-0175">Coiled coil</keyword>
<evidence type="ECO:0000313" key="6">
    <source>
        <dbReference type="EMBL" id="KAK9834047.1"/>
    </source>
</evidence>
<comment type="caution">
    <text evidence="6">The sequence shown here is derived from an EMBL/GenBank/DDBJ whole genome shotgun (WGS) entry which is preliminary data.</text>
</comment>
<organism evidence="6 7">
    <name type="scientific">Elliptochloris bilobata</name>
    <dbReference type="NCBI Taxonomy" id="381761"/>
    <lineage>
        <taxon>Eukaryota</taxon>
        <taxon>Viridiplantae</taxon>
        <taxon>Chlorophyta</taxon>
        <taxon>core chlorophytes</taxon>
        <taxon>Trebouxiophyceae</taxon>
        <taxon>Trebouxiophyceae incertae sedis</taxon>
        <taxon>Elliptochloris clade</taxon>
        <taxon>Elliptochloris</taxon>
    </lineage>
</organism>
<evidence type="ECO:0000313" key="7">
    <source>
        <dbReference type="Proteomes" id="UP001445335"/>
    </source>
</evidence>
<comment type="similarity">
    <text evidence="2">Belongs to the IFT57 family.</text>
</comment>
<dbReference type="GO" id="GO:0005794">
    <property type="term" value="C:Golgi apparatus"/>
    <property type="evidence" value="ECO:0007669"/>
    <property type="project" value="TreeGrafter"/>
</dbReference>
<proteinExistence type="inferred from homology"/>
<evidence type="ECO:0000256" key="5">
    <source>
        <dbReference type="SAM" id="Coils"/>
    </source>
</evidence>
<dbReference type="Pfam" id="PF10498">
    <property type="entry name" value="IFT57"/>
    <property type="match status" value="1"/>
</dbReference>
<dbReference type="GO" id="GO:0005815">
    <property type="term" value="C:microtubule organizing center"/>
    <property type="evidence" value="ECO:0007669"/>
    <property type="project" value="TreeGrafter"/>
</dbReference>
<dbReference type="GO" id="GO:0042073">
    <property type="term" value="P:intraciliary transport"/>
    <property type="evidence" value="ECO:0007669"/>
    <property type="project" value="TreeGrafter"/>
</dbReference>
<dbReference type="GO" id="GO:0030992">
    <property type="term" value="C:intraciliary transport particle B"/>
    <property type="evidence" value="ECO:0007669"/>
    <property type="project" value="TreeGrafter"/>
</dbReference>
<evidence type="ECO:0000256" key="1">
    <source>
        <dbReference type="ARBA" id="ARBA00004138"/>
    </source>
</evidence>
<dbReference type="Proteomes" id="UP001445335">
    <property type="component" value="Unassembled WGS sequence"/>
</dbReference>
<dbReference type="EMBL" id="JALJOU010000034">
    <property type="protein sequence ID" value="KAK9834047.1"/>
    <property type="molecule type" value="Genomic_DNA"/>
</dbReference>
<dbReference type="AlphaFoldDB" id="A0AAW1RLA1"/>
<accession>A0AAW1RLA1</accession>
<evidence type="ECO:0000256" key="4">
    <source>
        <dbReference type="ARBA" id="ARBA00023273"/>
    </source>
</evidence>
<dbReference type="PANTHER" id="PTHR16011">
    <property type="entry name" value="IFT57/HIPPI"/>
    <property type="match status" value="1"/>
</dbReference>
<keyword evidence="7" id="KW-1185">Reference proteome</keyword>
<comment type="subcellular location">
    <subcellularLocation>
        <location evidence="1">Cell projection</location>
        <location evidence="1">Cilium</location>
    </subcellularLocation>
</comment>
<evidence type="ECO:0000256" key="2">
    <source>
        <dbReference type="ARBA" id="ARBA00009415"/>
    </source>
</evidence>
<name>A0AAW1RLA1_9CHLO</name>
<keyword evidence="3" id="KW-0969">Cilium</keyword>
<feature type="coiled-coil region" evidence="5">
    <location>
        <begin position="69"/>
        <end position="142"/>
    </location>
</feature>
<sequence length="193" mass="20701">MYDAVRLASGQVKDAAAWQAEVQRGVERLRAALPETDGDWRQDVGVMQRHHAALAAAAAPAQAALARIADEAEASLAQVEAREAALTAQVSGPVQRARLADARLARLHGDLADRRAALANTEDEAAQLEQEAEEARGELEARGSGLTDATPVLRCRAAIERLQGDLKRLDVRTGVLQAQLHQAERRRARGLAA</sequence>
<dbReference type="GO" id="GO:0005929">
    <property type="term" value="C:cilium"/>
    <property type="evidence" value="ECO:0007669"/>
    <property type="project" value="UniProtKB-SubCell"/>
</dbReference>
<keyword evidence="4" id="KW-0966">Cell projection</keyword>
<reference evidence="6 7" key="1">
    <citation type="journal article" date="2024" name="Nat. Commun.">
        <title>Phylogenomics reveals the evolutionary origins of lichenization in chlorophyte algae.</title>
        <authorList>
            <person name="Puginier C."/>
            <person name="Libourel C."/>
            <person name="Otte J."/>
            <person name="Skaloud P."/>
            <person name="Haon M."/>
            <person name="Grisel S."/>
            <person name="Petersen M."/>
            <person name="Berrin J.G."/>
            <person name="Delaux P.M."/>
            <person name="Dal Grande F."/>
            <person name="Keller J."/>
        </authorList>
    </citation>
    <scope>NUCLEOTIDE SEQUENCE [LARGE SCALE GENOMIC DNA]</scope>
    <source>
        <strain evidence="6 7">SAG 245.80</strain>
    </source>
</reference>
<gene>
    <name evidence="6" type="ORF">WJX81_005567</name>
</gene>
<evidence type="ECO:0000256" key="3">
    <source>
        <dbReference type="ARBA" id="ARBA00023069"/>
    </source>
</evidence>
<evidence type="ECO:0008006" key="8">
    <source>
        <dbReference type="Google" id="ProtNLM"/>
    </source>
</evidence>
<dbReference type="PANTHER" id="PTHR16011:SF0">
    <property type="entry name" value="INTRAFLAGELLAR TRANSPORT PROTEIN 57 HOMOLOG"/>
    <property type="match status" value="1"/>
</dbReference>
<protein>
    <recommendedName>
        <fullName evidence="8">Chromosome partition protein Smc</fullName>
    </recommendedName>
</protein>
<dbReference type="InterPro" id="IPR019530">
    <property type="entry name" value="Intra-flagellar_transport_57"/>
</dbReference>
<dbReference type="GO" id="GO:1905515">
    <property type="term" value="P:non-motile cilium assembly"/>
    <property type="evidence" value="ECO:0007669"/>
    <property type="project" value="TreeGrafter"/>
</dbReference>